<accession>A0A1S1LG30</accession>
<organism evidence="1 2">
    <name type="scientific">Mycobacteroides chelonae</name>
    <name type="common">Mycobacterium chelonae</name>
    <dbReference type="NCBI Taxonomy" id="1774"/>
    <lineage>
        <taxon>Bacteria</taxon>
        <taxon>Bacillati</taxon>
        <taxon>Actinomycetota</taxon>
        <taxon>Actinomycetes</taxon>
        <taxon>Mycobacteriales</taxon>
        <taxon>Mycobacteriaceae</taxon>
        <taxon>Mycobacteroides</taxon>
    </lineage>
</organism>
<dbReference type="AlphaFoldDB" id="A0A1S1LG30"/>
<dbReference type="Proteomes" id="UP000180043">
    <property type="component" value="Unassembled WGS sequence"/>
</dbReference>
<gene>
    <name evidence="1" type="ORF">BKG82_28535</name>
</gene>
<dbReference type="EMBL" id="MLIQ01000049">
    <property type="protein sequence ID" value="OHU46128.1"/>
    <property type="molecule type" value="Genomic_DNA"/>
</dbReference>
<protein>
    <submittedName>
        <fullName evidence="1">Uncharacterized protein</fullName>
    </submittedName>
</protein>
<sequence>MKDAGQDSSRWLVIDPLLQEFRDCVVRMATTPPGCVWAPNRKFPTPESLELYDSLDCYDWAGAEVWEMLHDNPTAYRAIRVVPTGETAGGVSQYAVVEDRLLRDWMIDIANPQYARMHEVACLNGWWAYNPNVVGEYGSGKYRNAGRESTDAVKVLRDVGGFNWLCHHLECMGTTNPYLALAVRPHIGQRIDQQCYDGLRRGFEEQRGELLHPDDQPLAGILYPDRPASAQRVIR</sequence>
<name>A0A1S1LG30_MYCCH</name>
<evidence type="ECO:0000313" key="1">
    <source>
        <dbReference type="EMBL" id="OHU46128.1"/>
    </source>
</evidence>
<comment type="caution">
    <text evidence="1">The sequence shown here is derived from an EMBL/GenBank/DDBJ whole genome shotgun (WGS) entry which is preliminary data.</text>
</comment>
<proteinExistence type="predicted"/>
<reference evidence="1 2" key="1">
    <citation type="submission" date="2016-10" db="EMBL/GenBank/DDBJ databases">
        <title>Evaluation of Human, Veterinary and Environmental Mycobacterium chelonae Isolates by Core Genome Phylogenomic Analysis, Targeted Gene Comparison, and Anti-microbial Susceptibility Patterns: A Tale of Mistaken Identities.</title>
        <authorList>
            <person name="Fogelson S.B."/>
            <person name="Camus A.C."/>
            <person name="Lorenz W."/>
            <person name="Vasireddy R."/>
            <person name="Vasireddy S."/>
            <person name="Smith T."/>
            <person name="Brown-Elliott B.A."/>
            <person name="Wallace R.J.Jr."/>
            <person name="Hasan N.A."/>
            <person name="Reischl U."/>
            <person name="Sanchez S."/>
        </authorList>
    </citation>
    <scope>NUCLEOTIDE SEQUENCE [LARGE SCALE GENOMIC DNA]</scope>
    <source>
        <strain evidence="1 2">15515</strain>
    </source>
</reference>
<evidence type="ECO:0000313" key="2">
    <source>
        <dbReference type="Proteomes" id="UP000180043"/>
    </source>
</evidence>